<feature type="domain" description="CCHC-type" evidence="2">
    <location>
        <begin position="200"/>
        <end position="214"/>
    </location>
</feature>
<dbReference type="Pfam" id="PF14223">
    <property type="entry name" value="Retrotran_gag_2"/>
    <property type="match status" value="1"/>
</dbReference>
<dbReference type="EnsemblPlants" id="ORUFI08G16840.1">
    <property type="protein sequence ID" value="ORUFI08G16840.1"/>
    <property type="gene ID" value="ORUFI08G16840"/>
</dbReference>
<dbReference type="HOGENOM" id="CLU_600486_0_0_1"/>
<evidence type="ECO:0000256" key="1">
    <source>
        <dbReference type="PROSITE-ProRule" id="PRU00047"/>
    </source>
</evidence>
<proteinExistence type="predicted"/>
<dbReference type="eggNOG" id="ENOG502SY4H">
    <property type="taxonomic scope" value="Eukaryota"/>
</dbReference>
<reference evidence="4" key="1">
    <citation type="submission" date="2013-06" db="EMBL/GenBank/DDBJ databases">
        <authorList>
            <person name="Zhao Q."/>
        </authorList>
    </citation>
    <scope>NUCLEOTIDE SEQUENCE</scope>
    <source>
        <strain evidence="4">cv. W1943</strain>
    </source>
</reference>
<dbReference type="Proteomes" id="UP000008022">
    <property type="component" value="Unassembled WGS sequence"/>
</dbReference>
<dbReference type="InterPro" id="IPR001878">
    <property type="entry name" value="Znf_CCHC"/>
</dbReference>
<dbReference type="GO" id="GO:0003676">
    <property type="term" value="F:nucleic acid binding"/>
    <property type="evidence" value="ECO:0007669"/>
    <property type="project" value="InterPro"/>
</dbReference>
<accession>A0A0E0QJ42</accession>
<protein>
    <recommendedName>
        <fullName evidence="2">CCHC-type domain-containing protein</fullName>
    </recommendedName>
</protein>
<reference evidence="3" key="2">
    <citation type="submission" date="2015-06" db="UniProtKB">
        <authorList>
            <consortium name="EnsemblPlants"/>
        </authorList>
    </citation>
    <scope>IDENTIFICATION</scope>
</reference>
<evidence type="ECO:0000313" key="3">
    <source>
        <dbReference type="EnsemblPlants" id="ORUFI08G16840.1"/>
    </source>
</evidence>
<dbReference type="Gramene" id="ORUFI08G16840.1">
    <property type="protein sequence ID" value="ORUFI08G16840.1"/>
    <property type="gene ID" value="ORUFI08G16840"/>
</dbReference>
<organism evidence="3 4">
    <name type="scientific">Oryza rufipogon</name>
    <name type="common">Brownbeard rice</name>
    <name type="synonym">Asian wild rice</name>
    <dbReference type="NCBI Taxonomy" id="4529"/>
    <lineage>
        <taxon>Eukaryota</taxon>
        <taxon>Viridiplantae</taxon>
        <taxon>Streptophyta</taxon>
        <taxon>Embryophyta</taxon>
        <taxon>Tracheophyta</taxon>
        <taxon>Spermatophyta</taxon>
        <taxon>Magnoliopsida</taxon>
        <taxon>Liliopsida</taxon>
        <taxon>Poales</taxon>
        <taxon>Poaceae</taxon>
        <taxon>BOP clade</taxon>
        <taxon>Oryzoideae</taxon>
        <taxon>Oryzeae</taxon>
        <taxon>Oryzinae</taxon>
        <taxon>Oryza</taxon>
    </lineage>
</organism>
<dbReference type="InterPro" id="IPR036875">
    <property type="entry name" value="Znf_CCHC_sf"/>
</dbReference>
<keyword evidence="1" id="KW-0863">Zinc-finger</keyword>
<evidence type="ECO:0000313" key="4">
    <source>
        <dbReference type="Proteomes" id="UP000008022"/>
    </source>
</evidence>
<keyword evidence="4" id="KW-1185">Reference proteome</keyword>
<dbReference type="PANTHER" id="PTHR47592:SF25">
    <property type="entry name" value="OS08G0421300 PROTEIN"/>
    <property type="match status" value="1"/>
</dbReference>
<evidence type="ECO:0000259" key="2">
    <source>
        <dbReference type="PROSITE" id="PS50158"/>
    </source>
</evidence>
<name>A0A0E0QJ42_ORYRU</name>
<dbReference type="STRING" id="4529.A0A0E0QJ42"/>
<dbReference type="SUPFAM" id="SSF57756">
    <property type="entry name" value="Retrovirus zinc finger-like domains"/>
    <property type="match status" value="1"/>
</dbReference>
<sequence length="456" mass="49031">MAAAVTVKPLNGAEEYLRWKESMLLVLHTAGVAHVLSDEPPPPTPAAAAAGVKEEDGEAEAAAAAARRRWARDDAVCRGHILAALSDRIFPDYGRVGGAYDGAGALSAGVARRAFDDLEFYANAPLLEQIAHAEALNAATRLPLGDEDLAGALCEMLPESVGGPASARSGGGATMRDVWRVARLVETRRVCREDMERHGRCWRCGKPGHHTSNCMAPSPLGFSITCTNIDGDRAMAAAATNVNVKPLNGAEGYLRWKESMLLRLHTVGVAHVLSDDPPPPPPAGVEEEDGDAAARRRMWARDDAVCRGHILAALSDRIFPDYVRHRTARDAWDAVARTYDNADAASAVAQRMLYDDLALDGAPAPLLERIARAEALNAATRVTLSLSDAELAELLCQTVLPANAAAAIRSGAATMRDVWRVARIMEAQRVRREDEALHGKCRKCGRSRHHGCNCMR</sequence>
<dbReference type="PROSITE" id="PS50158">
    <property type="entry name" value="ZF_CCHC"/>
    <property type="match status" value="1"/>
</dbReference>
<dbReference type="GO" id="GO:0008270">
    <property type="term" value="F:zinc ion binding"/>
    <property type="evidence" value="ECO:0007669"/>
    <property type="project" value="UniProtKB-KW"/>
</dbReference>
<keyword evidence="1" id="KW-0862">Zinc</keyword>
<dbReference type="PANTHER" id="PTHR47592">
    <property type="entry name" value="PBF68 PROTEIN"/>
    <property type="match status" value="1"/>
</dbReference>
<dbReference type="AlphaFoldDB" id="A0A0E0QJ42"/>
<keyword evidence="1" id="KW-0479">Metal-binding</keyword>